<feature type="non-terminal residue" evidence="2">
    <location>
        <position position="1"/>
    </location>
</feature>
<gene>
    <name evidence="2" type="ORF">g.48230</name>
</gene>
<sequence>PQTHPVPPPPYPHKSNSPSLYTPNRQSPTQPDYRKSPSSGIYSTTASTANSPSPTPSLPSQIEQSIPLHPEPSKSHSTGLPQKPFVWYLLNNGIDRKLTQSH</sequence>
<feature type="region of interest" description="Disordered" evidence="1">
    <location>
        <begin position="1"/>
        <end position="81"/>
    </location>
</feature>
<evidence type="ECO:0000256" key="1">
    <source>
        <dbReference type="SAM" id="MobiDB-lite"/>
    </source>
</evidence>
<feature type="non-terminal residue" evidence="2">
    <location>
        <position position="102"/>
    </location>
</feature>
<feature type="compositionally biased region" description="Polar residues" evidence="1">
    <location>
        <begin position="20"/>
        <end position="42"/>
    </location>
</feature>
<dbReference type="EMBL" id="GECZ01027045">
    <property type="protein sequence ID" value="JAS42724.1"/>
    <property type="molecule type" value="Transcribed_RNA"/>
</dbReference>
<feature type="compositionally biased region" description="Low complexity" evidence="1">
    <location>
        <begin position="43"/>
        <end position="52"/>
    </location>
</feature>
<name>A0A1B6EXI9_9HEMI</name>
<organism evidence="2">
    <name type="scientific">Cuerna arida</name>
    <dbReference type="NCBI Taxonomy" id="1464854"/>
    <lineage>
        <taxon>Eukaryota</taxon>
        <taxon>Metazoa</taxon>
        <taxon>Ecdysozoa</taxon>
        <taxon>Arthropoda</taxon>
        <taxon>Hexapoda</taxon>
        <taxon>Insecta</taxon>
        <taxon>Pterygota</taxon>
        <taxon>Neoptera</taxon>
        <taxon>Paraneoptera</taxon>
        <taxon>Hemiptera</taxon>
        <taxon>Auchenorrhyncha</taxon>
        <taxon>Membracoidea</taxon>
        <taxon>Cicadellidae</taxon>
        <taxon>Cicadellinae</taxon>
        <taxon>Proconiini</taxon>
        <taxon>Cuerna</taxon>
    </lineage>
</organism>
<feature type="compositionally biased region" description="Pro residues" evidence="1">
    <location>
        <begin position="1"/>
        <end position="12"/>
    </location>
</feature>
<protein>
    <submittedName>
        <fullName evidence="2">Uncharacterized protein</fullName>
    </submittedName>
</protein>
<evidence type="ECO:0000313" key="2">
    <source>
        <dbReference type="EMBL" id="JAS42724.1"/>
    </source>
</evidence>
<reference evidence="2" key="1">
    <citation type="submission" date="2015-11" db="EMBL/GenBank/DDBJ databases">
        <title>De novo transcriptome assembly of four potential Pierce s Disease insect vectors from Arizona vineyards.</title>
        <authorList>
            <person name="Tassone E.E."/>
        </authorList>
    </citation>
    <scope>NUCLEOTIDE SEQUENCE</scope>
</reference>
<accession>A0A1B6EXI9</accession>
<dbReference type="AlphaFoldDB" id="A0A1B6EXI9"/>
<proteinExistence type="predicted"/>